<evidence type="ECO:0000313" key="2">
    <source>
        <dbReference type="Proteomes" id="UP000005640"/>
    </source>
</evidence>
<dbReference type="Ensembl" id="ENST00000523654.6">
    <property type="protein sequence ID" value="ENSP00000511637.1"/>
    <property type="gene ID" value="ENSG00000113048.19"/>
</dbReference>
<dbReference type="GeneTree" id="ENSGT00390000007246"/>
<reference evidence="1" key="4">
    <citation type="submission" date="2025-08" db="UniProtKB">
        <authorList>
            <consortium name="Ensembl"/>
        </authorList>
    </citation>
    <scope>IDENTIFICATION</scope>
</reference>
<reference evidence="1 2" key="1">
    <citation type="journal article" date="2001" name="Nature">
        <title>Initial sequencing and analysis of the human genome.</title>
        <authorList>
            <consortium name="International Human Genome Sequencing Consortium"/>
            <person name="Lander E.S."/>
            <person name="Linton L.M."/>
            <person name="Birren B."/>
            <person name="Nusbaum C."/>
            <person name="Zody M.C."/>
            <person name="Baldwin J."/>
            <person name="Devon K."/>
            <person name="Dewar K."/>
            <person name="Doyle M."/>
            <person name="FitzHugh W."/>
            <person name="Funke R."/>
            <person name="Gage D."/>
            <person name="Harris K."/>
            <person name="Heaford A."/>
            <person name="Howland J."/>
            <person name="Kann L."/>
            <person name="Lehoczky J."/>
            <person name="LeVine R."/>
            <person name="McEwan P."/>
            <person name="McKernan K."/>
            <person name="Meldrim J."/>
            <person name="Mesirov J.P."/>
            <person name="Miranda C."/>
            <person name="Morris W."/>
            <person name="Naylor J."/>
            <person name="Raymond C."/>
            <person name="Rosetti M."/>
            <person name="Santos R."/>
            <person name="Sheridan A."/>
            <person name="Sougnez C."/>
            <person name="Stange-Thomann N."/>
            <person name="Stojanovic N."/>
            <person name="Subramanian A."/>
            <person name="Wyman D."/>
            <person name="Rogers J."/>
            <person name="Sulston J."/>
            <person name="Ainscough R."/>
            <person name="Beck S."/>
            <person name="Bentley D."/>
            <person name="Burton J."/>
            <person name="Clee C."/>
            <person name="Carter N."/>
            <person name="Coulson A."/>
            <person name="Deadman R."/>
            <person name="Deloukas P."/>
            <person name="Dunham A."/>
            <person name="Dunham I."/>
            <person name="Durbin R."/>
            <person name="French L."/>
            <person name="Grafham D."/>
            <person name="Gregory S."/>
            <person name="Hubbard T."/>
            <person name="Humphray S."/>
            <person name="Hunt A."/>
            <person name="Jones M."/>
            <person name="Lloyd C."/>
            <person name="McMurray A."/>
            <person name="Matthews L."/>
            <person name="Mercer S."/>
            <person name="Milne S."/>
            <person name="Mullikin J.C."/>
            <person name="Mungall A."/>
            <person name="Plumb R."/>
            <person name="Ross M."/>
            <person name="Shownkeen R."/>
            <person name="Sims S."/>
            <person name="Waterston R.H."/>
            <person name="Wilson R.K."/>
            <person name="Hillier L.W."/>
            <person name="McPherson J.D."/>
            <person name="Marra M.A."/>
            <person name="Mardis E.R."/>
            <person name="Fulton L.A."/>
            <person name="Chinwalla A.T."/>
            <person name="Pepin K.H."/>
            <person name="Gish W.R."/>
            <person name="Chissoe S.L."/>
            <person name="Wendl M.C."/>
            <person name="Delehaunty K.D."/>
            <person name="Miner T.L."/>
            <person name="Delehaunty A."/>
            <person name="Kramer J.B."/>
            <person name="Cook L.L."/>
            <person name="Fulton R.S."/>
            <person name="Johnson D.L."/>
            <person name="Minx P.J."/>
            <person name="Clifton S.W."/>
            <person name="Hawkins T."/>
            <person name="Branscomb E."/>
            <person name="Predki P."/>
            <person name="Richardson P."/>
            <person name="Wenning S."/>
            <person name="Slezak T."/>
            <person name="Doggett N."/>
            <person name="Cheng J.F."/>
            <person name="Olsen A."/>
            <person name="Lucas S."/>
            <person name="Elkin C."/>
            <person name="Uberbacher E."/>
            <person name="Frazier M."/>
            <person name="Gibbs R.A."/>
            <person name="Muzny D.M."/>
            <person name="Scherer S.E."/>
            <person name="Bouck J.B."/>
            <person name="Sodergren E.J."/>
            <person name="Worley K.C."/>
            <person name="Rives C.M."/>
            <person name="Gorrell J.H."/>
            <person name="Metzker M.L."/>
            <person name="Naylor S.L."/>
            <person name="Kucherlapati R.S."/>
            <person name="Nelson D.L."/>
            <person name="Weinstock G.M."/>
            <person name="Sakaki Y."/>
            <person name="Fujiyama A."/>
            <person name="Hattori M."/>
            <person name="Yada T."/>
            <person name="Toyoda A."/>
            <person name="Itoh T."/>
            <person name="Kawagoe C."/>
            <person name="Watanabe H."/>
            <person name="Totoki Y."/>
            <person name="Taylor T."/>
            <person name="Weissenbach J."/>
            <person name="Heilig R."/>
            <person name="Saurin W."/>
            <person name="Artiguenave F."/>
            <person name="Brottier P."/>
            <person name="Bruls T."/>
            <person name="Pelletier E."/>
            <person name="Robert C."/>
            <person name="Wincker P."/>
            <person name="Smith D.R."/>
            <person name="Doucette-Stamm L."/>
            <person name="Rubenfield M."/>
            <person name="Weinstock K."/>
            <person name="Lee H.M."/>
            <person name="Dubois J."/>
            <person name="Rosenthal A."/>
            <person name="Platzer M."/>
            <person name="Nyakatura G."/>
            <person name="Taudien S."/>
            <person name="Rump A."/>
            <person name="Yang H."/>
            <person name="Yu J."/>
            <person name="Wang J."/>
            <person name="Huang G."/>
            <person name="Gu J."/>
            <person name="Hood L."/>
            <person name="Rowen L."/>
            <person name="Madan A."/>
            <person name="Qin S."/>
            <person name="Davis R.W."/>
            <person name="Federspiel N.A."/>
            <person name="Abola A.P."/>
            <person name="Proctor M.J."/>
            <person name="Myers R.M."/>
            <person name="Schmutz J."/>
            <person name="Dickson M."/>
            <person name="Grimwood J."/>
            <person name="Cox D.R."/>
            <person name="Olson M.V."/>
            <person name="Kaul R."/>
            <person name="Raymond C."/>
            <person name="Shimizu N."/>
            <person name="Kawasaki K."/>
            <person name="Minoshima S."/>
            <person name="Evans G.A."/>
            <person name="Athanasiou M."/>
            <person name="Schultz R."/>
            <person name="Roe B.A."/>
            <person name="Chen F."/>
            <person name="Pan H."/>
            <person name="Ramser J."/>
            <person name="Lehrach H."/>
            <person name="Reinhardt R."/>
            <person name="McCombie W.R."/>
            <person name="de la Bastide M."/>
            <person name="Dedhia N."/>
            <person name="Blocker H."/>
            <person name="Hornischer K."/>
            <person name="Nordsiek G."/>
            <person name="Agarwala R."/>
            <person name="Aravind L."/>
            <person name="Bailey J.A."/>
            <person name="Bateman A."/>
            <person name="Batzoglou S."/>
            <person name="Birney E."/>
            <person name="Bork P."/>
            <person name="Brown D.G."/>
            <person name="Burge C.B."/>
            <person name="Cerutti L."/>
            <person name="Chen H.C."/>
            <person name="Church D."/>
            <person name="Clamp M."/>
            <person name="Copley R.R."/>
            <person name="Doerks T."/>
            <person name="Eddy S.R."/>
            <person name="Eichler E.E."/>
            <person name="Furey T.S."/>
            <person name="Galagan J."/>
            <person name="Gilbert J.G."/>
            <person name="Harmon C."/>
            <person name="Hayashizaki Y."/>
            <person name="Haussler D."/>
            <person name="Hermjakob H."/>
            <person name="Hokamp K."/>
            <person name="Jang W."/>
            <person name="Johnson L.S."/>
            <person name="Jones T.A."/>
            <person name="Kasif S."/>
            <person name="Kaspryzk A."/>
            <person name="Kennedy S."/>
            <person name="Kent W.J."/>
            <person name="Kitts P."/>
            <person name="Koonin E.V."/>
            <person name="Korf I."/>
            <person name="Kulp D."/>
            <person name="Lancet D."/>
            <person name="Lowe T.M."/>
            <person name="McLysaght A."/>
            <person name="Mikkelsen T."/>
            <person name="Moran J.V."/>
            <person name="Mulder N."/>
            <person name="Pollara V.J."/>
            <person name="Ponting C.P."/>
            <person name="Schuler G."/>
            <person name="Schultz J."/>
            <person name="Slater G."/>
            <person name="Smit A.F."/>
            <person name="Stupka E."/>
            <person name="Szustakowski J."/>
            <person name="Thierry-Mieg D."/>
            <person name="Thierry-Mieg J."/>
            <person name="Wagner L."/>
            <person name="Wallis J."/>
            <person name="Wheeler R."/>
            <person name="Williams A."/>
            <person name="Wolf Y.I."/>
            <person name="Wolfe K.H."/>
            <person name="Yang S.P."/>
            <person name="Yeh R.F."/>
            <person name="Collins F."/>
            <person name="Guyer M.S."/>
            <person name="Peterson J."/>
            <person name="Felsenfeld A."/>
            <person name="Wetterstrand K.A."/>
            <person name="Patrinos A."/>
            <person name="Morgan M.J."/>
            <person name="de Jong P."/>
            <person name="Catanese J.J."/>
            <person name="Osoegawa K."/>
            <person name="Shizuya H."/>
            <person name="Choi S."/>
            <person name="Chen Y.J."/>
        </authorList>
    </citation>
    <scope>NUCLEOTIDE SEQUENCE [LARGE SCALE GENOMIC DNA]</scope>
</reference>
<reference evidence="1 2" key="3">
    <citation type="journal article" date="2004" name="Nature">
        <title>Finishing the euchromatic sequence of the human genome.</title>
        <authorList>
            <consortium name="International Human Genome Sequencing Consortium"/>
        </authorList>
    </citation>
    <scope>NUCLEOTIDE SEQUENCE [LARGE SCALE GENOMIC DNA]</scope>
</reference>
<sequence length="40" mass="4438">MAASIVRRGMLLARQVVLPQLSPAGWPDSFIRPLIILFFG</sequence>
<dbReference type="Proteomes" id="UP000005640">
    <property type="component" value="Chromosome 5"/>
</dbReference>
<dbReference type="AlphaFoldDB" id="A0A8Q3WK82"/>
<dbReference type="SMR" id="A0A8Q3WK82"/>
<accession>A0A8Q3WK82</accession>
<reference evidence="1 2" key="2">
    <citation type="journal article" date="2004" name="Nature">
        <title>The DNA sequence and comparative analysis of human chromosome 5.</title>
        <authorList>
            <person name="Schmutz J."/>
            <person name="Martin J."/>
            <person name="Terry A."/>
            <person name="Couronne O."/>
            <person name="Grimwood J."/>
            <person name="Lowry S."/>
            <person name="Gordon L.A."/>
            <person name="Scott D."/>
            <person name="Xie G."/>
            <person name="Huang W."/>
            <person name="Hellsten U."/>
            <person name="Tran-Gyamfi M."/>
            <person name="She X."/>
            <person name="Prabhakar S."/>
            <person name="Aerts A."/>
            <person name="Altherr M."/>
            <person name="Bajorek E."/>
            <person name="Black S."/>
            <person name="Branscomb E."/>
            <person name="Caoile C."/>
            <person name="Challacombe J.F."/>
            <person name="Chan Y.M."/>
            <person name="Denys M."/>
            <person name="Detter J.C."/>
            <person name="Escobar J."/>
            <person name="Flowers D."/>
            <person name="Fotopulos D."/>
            <person name="Glavina T."/>
            <person name="Gomez M."/>
            <person name="Gonzales E."/>
            <person name="Goodstein D."/>
            <person name="Grigoriev I."/>
            <person name="Groza M."/>
            <person name="Hammon N."/>
            <person name="Hawkins T."/>
            <person name="Haydu L."/>
            <person name="Israni S."/>
            <person name="Jett J."/>
            <person name="Kadner K."/>
            <person name="Kimball H."/>
            <person name="Kobayashi A."/>
            <person name="Lopez F."/>
            <person name="Lou Y."/>
            <person name="Martinez D."/>
            <person name="Medina C."/>
            <person name="Morgan J."/>
            <person name="Nandkeshwar R."/>
            <person name="Noonan J.P."/>
            <person name="Pitluck S."/>
            <person name="Pollard M."/>
            <person name="Predki P."/>
            <person name="Priest J."/>
            <person name="Ramirez L."/>
            <person name="Retterer J."/>
            <person name="Rodriguez A."/>
            <person name="Rogers S."/>
            <person name="Salamov A."/>
            <person name="Salazar A."/>
            <person name="Thayer N."/>
            <person name="Tice H."/>
            <person name="Tsai M."/>
            <person name="Ustaszewska A."/>
            <person name="Vo N."/>
            <person name="Wheeler J."/>
            <person name="Wu K."/>
            <person name="Yang J."/>
            <person name="Dickson M."/>
            <person name="Cheng J.F."/>
            <person name="Eichler E.E."/>
            <person name="Olsen A."/>
            <person name="Pennacchio L.A."/>
            <person name="Rokhsar D.S."/>
            <person name="Richardson P."/>
            <person name="Lucas S.M."/>
            <person name="Myers R.M."/>
            <person name="Rubin E.M."/>
        </authorList>
    </citation>
    <scope>NUCLEOTIDE SEQUENCE [LARGE SCALE GENOMIC DNA]</scope>
</reference>
<keyword evidence="2" id="KW-1185">Reference proteome</keyword>
<reference evidence="1" key="5">
    <citation type="submission" date="2025-09" db="UniProtKB">
        <authorList>
            <consortium name="Ensembl"/>
        </authorList>
    </citation>
    <scope>IDENTIFICATION</scope>
</reference>
<organism evidence="1 2">
    <name type="scientific">Homo sapiens</name>
    <name type="common">Human</name>
    <dbReference type="NCBI Taxonomy" id="9606"/>
    <lineage>
        <taxon>Eukaryota</taxon>
        <taxon>Metazoa</taxon>
        <taxon>Chordata</taxon>
        <taxon>Craniata</taxon>
        <taxon>Vertebrata</taxon>
        <taxon>Euteleostomi</taxon>
        <taxon>Mammalia</taxon>
        <taxon>Eutheria</taxon>
        <taxon>Euarchontoglires</taxon>
        <taxon>Primates</taxon>
        <taxon>Haplorrhini</taxon>
        <taxon>Catarrhini</taxon>
        <taxon>Hominidae</taxon>
        <taxon>Homo</taxon>
    </lineage>
</organism>
<evidence type="ECO:0000313" key="1">
    <source>
        <dbReference type="Ensembl" id="ENSP00000511637.1"/>
    </source>
</evidence>
<dbReference type="Ensembl" id="ENST00000523654.6">
    <property type="protein sequence ID" value="ENSP00000511637.1"/>
    <property type="gene ID" value="ENSG00000113048.20"/>
</dbReference>
<gene>
    <name evidence="1" type="primary">MRPS27</name>
</gene>
<dbReference type="EMBL" id="AC012609">
    <property type="status" value="NOT_ANNOTATED_CDS"/>
    <property type="molecule type" value="Genomic_DNA"/>
</dbReference>
<dbReference type="HGNC" id="HGNC:14512">
    <property type="gene designation" value="MRPS27"/>
</dbReference>
<protein>
    <submittedName>
        <fullName evidence="1">Mitochondrial ribosomal protein S27</fullName>
    </submittedName>
</protein>
<proteinExistence type="predicted"/>
<dbReference type="OpenTargets" id="ENSG00000113048"/>
<dbReference type="OrthoDB" id="19830at2759"/>
<name>A0A8Q3WK82_HUMAN</name>
<dbReference type="EMBL" id="AC026406">
    <property type="status" value="NOT_ANNOTATED_CDS"/>
    <property type="molecule type" value="Genomic_DNA"/>
</dbReference>